<feature type="region of interest" description="Disordered" evidence="1">
    <location>
        <begin position="73"/>
        <end position="122"/>
    </location>
</feature>
<dbReference type="HOGENOM" id="CLU_058270_0_0_1"/>
<accession>C7ZFU6</accession>
<dbReference type="Pfam" id="PF00646">
    <property type="entry name" value="F-box"/>
    <property type="match status" value="1"/>
</dbReference>
<keyword evidence="4" id="KW-1185">Reference proteome</keyword>
<dbReference type="Proteomes" id="UP000005206">
    <property type="component" value="Chromosome 11"/>
</dbReference>
<dbReference type="VEuPathDB" id="FungiDB:NECHADRAFT_86680"/>
<feature type="compositionally biased region" description="Low complexity" evidence="1">
    <location>
        <begin position="73"/>
        <end position="84"/>
    </location>
</feature>
<dbReference type="GeneID" id="9664838"/>
<name>C7ZFU6_FUSV7</name>
<organism evidence="3 4">
    <name type="scientific">Fusarium vanettenii (strain ATCC MYA-4622 / CBS 123669 / FGSC 9596 / NRRL 45880 / 77-13-4)</name>
    <name type="common">Fusarium solani subsp. pisi</name>
    <dbReference type="NCBI Taxonomy" id="660122"/>
    <lineage>
        <taxon>Eukaryota</taxon>
        <taxon>Fungi</taxon>
        <taxon>Dikarya</taxon>
        <taxon>Ascomycota</taxon>
        <taxon>Pezizomycotina</taxon>
        <taxon>Sordariomycetes</taxon>
        <taxon>Hypocreomycetidae</taxon>
        <taxon>Hypocreales</taxon>
        <taxon>Nectriaceae</taxon>
        <taxon>Fusarium</taxon>
        <taxon>Fusarium solani species complex</taxon>
        <taxon>Fusarium vanettenii</taxon>
    </lineage>
</organism>
<dbReference type="RefSeq" id="XP_003042810.1">
    <property type="nucleotide sequence ID" value="XM_003042764.1"/>
</dbReference>
<dbReference type="SUPFAM" id="SSF81383">
    <property type="entry name" value="F-box domain"/>
    <property type="match status" value="1"/>
</dbReference>
<dbReference type="KEGG" id="nhe:NECHADRAFT_86680"/>
<dbReference type="EMBL" id="GG698924">
    <property type="protein sequence ID" value="EEU37097.1"/>
    <property type="molecule type" value="Genomic_DNA"/>
</dbReference>
<evidence type="ECO:0000259" key="2">
    <source>
        <dbReference type="Pfam" id="PF00646"/>
    </source>
</evidence>
<dbReference type="InParanoid" id="C7ZFU6"/>
<dbReference type="OMA" id="CPVGDLY"/>
<evidence type="ECO:0000256" key="1">
    <source>
        <dbReference type="SAM" id="MobiDB-lite"/>
    </source>
</evidence>
<dbReference type="InterPro" id="IPR001810">
    <property type="entry name" value="F-box_dom"/>
</dbReference>
<feature type="compositionally biased region" description="Low complexity" evidence="1">
    <location>
        <begin position="101"/>
        <end position="110"/>
    </location>
</feature>
<proteinExistence type="predicted"/>
<feature type="domain" description="F-box" evidence="2">
    <location>
        <begin position="132"/>
        <end position="160"/>
    </location>
</feature>
<dbReference type="OrthoDB" id="3766406at2759"/>
<dbReference type="eggNOG" id="ENOG502R122">
    <property type="taxonomic scope" value="Eukaryota"/>
</dbReference>
<feature type="compositionally biased region" description="Pro residues" evidence="1">
    <location>
        <begin position="85"/>
        <end position="100"/>
    </location>
</feature>
<evidence type="ECO:0000313" key="4">
    <source>
        <dbReference type="Proteomes" id="UP000005206"/>
    </source>
</evidence>
<gene>
    <name evidence="3" type="ORF">NECHADRAFT_86680</name>
</gene>
<dbReference type="STRING" id="660122.C7ZFU6"/>
<dbReference type="InterPro" id="IPR036047">
    <property type="entry name" value="F-box-like_dom_sf"/>
</dbReference>
<protein>
    <recommendedName>
        <fullName evidence="2">F-box domain-containing protein</fullName>
    </recommendedName>
</protein>
<sequence length="421" mass="47428">MIPCQRELGKLESDPETLPRAFNNTIITLPDFEMGEHCCRCRRVAAWPGATIKSVASRVRRIVYRPRPSVPLPSASVSVLSPDSSPSPTPTSPSPSPSSPSPKVSSPKPLSQRRPSPKPLLPEPTLDCPVIQLPIEILACVIDHLSEIDRHVLSVTCRAFWNAIRLALRQGPTYSLSQYEYLCYLTRISRNNPDLWVCEACNKLHPAGDPMSEIWNICPSNDGCGSLAGDMKLNFLLQHRNVQRALKLSRLGNLDERQRETLNQLTRPHRASIQKHSTIMGTIRCEYTSYPKIVQGRFLLLSVWAYDERNEPISRQNMESLSICRHQRLNGYRSALDAALETALRRPRTPVDGSCTECPVDFSVNFSPKRTTVHAWHDFGPEGTPLDPAWIVHFFGRLYRHHDPTVGHAEGSVREMYESSK</sequence>
<dbReference type="AlphaFoldDB" id="C7ZFU6"/>
<reference evidence="3 4" key="1">
    <citation type="journal article" date="2009" name="PLoS Genet.">
        <title>The genome of Nectria haematococca: contribution of supernumerary chromosomes to gene expansion.</title>
        <authorList>
            <person name="Coleman J.J."/>
            <person name="Rounsley S.D."/>
            <person name="Rodriguez-Carres M."/>
            <person name="Kuo A."/>
            <person name="Wasmann C.C."/>
            <person name="Grimwood J."/>
            <person name="Schmutz J."/>
            <person name="Taga M."/>
            <person name="White G.J."/>
            <person name="Zhou S."/>
            <person name="Schwartz D.C."/>
            <person name="Freitag M."/>
            <person name="Ma L.J."/>
            <person name="Danchin E.G."/>
            <person name="Henrissat B."/>
            <person name="Coutinho P.M."/>
            <person name="Nelson D.R."/>
            <person name="Straney D."/>
            <person name="Napoli C.A."/>
            <person name="Barker B.M."/>
            <person name="Gribskov M."/>
            <person name="Rep M."/>
            <person name="Kroken S."/>
            <person name="Molnar I."/>
            <person name="Rensing C."/>
            <person name="Kennell J.C."/>
            <person name="Zamora J."/>
            <person name="Farman M.L."/>
            <person name="Selker E.U."/>
            <person name="Salamov A."/>
            <person name="Shapiro H."/>
            <person name="Pangilinan J."/>
            <person name="Lindquist E."/>
            <person name="Lamers C."/>
            <person name="Grigoriev I.V."/>
            <person name="Geiser D.M."/>
            <person name="Covert S.F."/>
            <person name="Temporini E."/>
            <person name="Vanetten H.D."/>
        </authorList>
    </citation>
    <scope>NUCLEOTIDE SEQUENCE [LARGE SCALE GENOMIC DNA]</scope>
    <source>
        <strain evidence="4">ATCC MYA-4622 / CBS 123669 / FGSC 9596 / NRRL 45880 / 77-13-4</strain>
    </source>
</reference>
<evidence type="ECO:0000313" key="3">
    <source>
        <dbReference type="EMBL" id="EEU37097.1"/>
    </source>
</evidence>